<comment type="similarity">
    <text evidence="3">Belongs to the acetyltransferase family. NAA40 subfamily.</text>
</comment>
<organism evidence="13 14">
    <name type="scientific">Parastrongyloides trichosuri</name>
    <name type="common">Possum-specific nematode worm</name>
    <dbReference type="NCBI Taxonomy" id="131310"/>
    <lineage>
        <taxon>Eukaryota</taxon>
        <taxon>Metazoa</taxon>
        <taxon>Ecdysozoa</taxon>
        <taxon>Nematoda</taxon>
        <taxon>Chromadorea</taxon>
        <taxon>Rhabditida</taxon>
        <taxon>Tylenchina</taxon>
        <taxon>Panagrolaimomorpha</taxon>
        <taxon>Strongyloidoidea</taxon>
        <taxon>Strongyloididae</taxon>
        <taxon>Parastrongyloides</taxon>
    </lineage>
</organism>
<dbReference type="Pfam" id="PF00583">
    <property type="entry name" value="Acetyltransf_1"/>
    <property type="match status" value="1"/>
</dbReference>
<dbReference type="Proteomes" id="UP000038045">
    <property type="component" value="Unplaced"/>
</dbReference>
<evidence type="ECO:0000313" key="13">
    <source>
        <dbReference type="Proteomes" id="UP000038045"/>
    </source>
</evidence>
<dbReference type="PANTHER" id="PTHR20531:SF1">
    <property type="entry name" value="N-ALPHA-ACETYLTRANSFERASE 40"/>
    <property type="match status" value="1"/>
</dbReference>
<dbReference type="Gene3D" id="3.40.630.30">
    <property type="match status" value="1"/>
</dbReference>
<dbReference type="InterPro" id="IPR039949">
    <property type="entry name" value="NAA40"/>
</dbReference>
<dbReference type="InterPro" id="IPR000182">
    <property type="entry name" value="GNAT_dom"/>
</dbReference>
<sequence>MGKTKIPDNYKKICKKAGKLTNPVLTANAVPDKEIIIDGEKIEYKFPWATHLSDEESKWVFDLFRRNMFNMYQMSLDGWDEGHKKQELFATTSRYIIIKNNKNKYMGYAHYRFDIDGGLPVLYLYELQVESFVQNKGIGSIIVEMIEKTAKYLEMKKVVCTVFAFNSQSLAFFHKNGYTTDETCPGADDGVDYLILSKKFD</sequence>
<dbReference type="EC" id="2.3.1.257" evidence="4"/>
<dbReference type="GO" id="GO:1990189">
    <property type="term" value="F:protein N-terminal-serine acetyltransferase activity"/>
    <property type="evidence" value="ECO:0007669"/>
    <property type="project" value="UniProtKB-EC"/>
</dbReference>
<dbReference type="AlphaFoldDB" id="A0A0N4Z8S2"/>
<evidence type="ECO:0000256" key="2">
    <source>
        <dbReference type="ARBA" id="ARBA00004496"/>
    </source>
</evidence>
<dbReference type="WBParaSite" id="PTRK_0000370600.1">
    <property type="protein sequence ID" value="PTRK_0000370600.1"/>
    <property type="gene ID" value="PTRK_0000370600"/>
</dbReference>
<keyword evidence="7" id="KW-0808">Transferase</keyword>
<dbReference type="PROSITE" id="PS51186">
    <property type="entry name" value="GNAT"/>
    <property type="match status" value="1"/>
</dbReference>
<evidence type="ECO:0000256" key="5">
    <source>
        <dbReference type="ARBA" id="ARBA00015043"/>
    </source>
</evidence>
<reference evidence="14" key="1">
    <citation type="submission" date="2017-02" db="UniProtKB">
        <authorList>
            <consortium name="WormBaseParasite"/>
        </authorList>
    </citation>
    <scope>IDENTIFICATION</scope>
</reference>
<evidence type="ECO:0000256" key="10">
    <source>
        <dbReference type="ARBA" id="ARBA00047821"/>
    </source>
</evidence>
<proteinExistence type="inferred from homology"/>
<dbReference type="PANTHER" id="PTHR20531">
    <property type="entry name" value="N-ALPHA-ACETYLTRANSFERASE 40"/>
    <property type="match status" value="1"/>
</dbReference>
<dbReference type="GO" id="GO:0005737">
    <property type="term" value="C:cytoplasm"/>
    <property type="evidence" value="ECO:0007669"/>
    <property type="project" value="UniProtKB-SubCell"/>
</dbReference>
<evidence type="ECO:0000256" key="9">
    <source>
        <dbReference type="ARBA" id="ARBA00023315"/>
    </source>
</evidence>
<evidence type="ECO:0000256" key="7">
    <source>
        <dbReference type="ARBA" id="ARBA00022679"/>
    </source>
</evidence>
<dbReference type="CDD" id="cd04301">
    <property type="entry name" value="NAT_SF"/>
    <property type="match status" value="1"/>
</dbReference>
<keyword evidence="8" id="KW-0539">Nucleus</keyword>
<name>A0A0N4Z8S2_PARTI</name>
<dbReference type="STRING" id="131310.A0A0N4Z8S2"/>
<dbReference type="InterPro" id="IPR016181">
    <property type="entry name" value="Acyl_CoA_acyltransferase"/>
</dbReference>
<evidence type="ECO:0000256" key="4">
    <source>
        <dbReference type="ARBA" id="ARBA00012950"/>
    </source>
</evidence>
<protein>
    <recommendedName>
        <fullName evidence="5">N-alpha-acetyltransferase 40</fullName>
        <ecNumber evidence="4">2.3.1.257</ecNumber>
    </recommendedName>
</protein>
<evidence type="ECO:0000313" key="14">
    <source>
        <dbReference type="WBParaSite" id="PTRK_0000370600.1"/>
    </source>
</evidence>
<evidence type="ECO:0000256" key="3">
    <source>
        <dbReference type="ARBA" id="ARBA00008870"/>
    </source>
</evidence>
<feature type="domain" description="N-acetyltransferase" evidence="12">
    <location>
        <begin position="58"/>
        <end position="201"/>
    </location>
</feature>
<keyword evidence="6" id="KW-0963">Cytoplasm</keyword>
<evidence type="ECO:0000256" key="11">
    <source>
        <dbReference type="ARBA" id="ARBA00049524"/>
    </source>
</evidence>
<accession>A0A0N4Z8S2</accession>
<dbReference type="SUPFAM" id="SSF55729">
    <property type="entry name" value="Acyl-CoA N-acyltransferases (Nat)"/>
    <property type="match status" value="1"/>
</dbReference>
<dbReference type="GO" id="GO:0005634">
    <property type="term" value="C:nucleus"/>
    <property type="evidence" value="ECO:0007669"/>
    <property type="project" value="UniProtKB-SubCell"/>
</dbReference>
<keyword evidence="13" id="KW-1185">Reference proteome</keyword>
<keyword evidence="9" id="KW-0012">Acyltransferase</keyword>
<evidence type="ECO:0000256" key="8">
    <source>
        <dbReference type="ARBA" id="ARBA00023242"/>
    </source>
</evidence>
<comment type="catalytic activity">
    <reaction evidence="10">
        <text>N-terminal L-seryl-[histone H2A] + acetyl-CoA = N-terminal N(alpha)-acetyl-L-seryl-[histone H2A] + CoA + H(+)</text>
        <dbReference type="Rhea" id="RHEA:50600"/>
        <dbReference type="Rhea" id="RHEA-COMP:12742"/>
        <dbReference type="Rhea" id="RHEA-COMP:12744"/>
        <dbReference type="ChEBI" id="CHEBI:15378"/>
        <dbReference type="ChEBI" id="CHEBI:57287"/>
        <dbReference type="ChEBI" id="CHEBI:57288"/>
        <dbReference type="ChEBI" id="CHEBI:64738"/>
        <dbReference type="ChEBI" id="CHEBI:83690"/>
        <dbReference type="EC" id="2.3.1.257"/>
    </reaction>
</comment>
<evidence type="ECO:0000256" key="6">
    <source>
        <dbReference type="ARBA" id="ARBA00022490"/>
    </source>
</evidence>
<dbReference type="GO" id="GO:0043998">
    <property type="term" value="F:histone H2A acetyltransferase activity"/>
    <property type="evidence" value="ECO:0007669"/>
    <property type="project" value="InterPro"/>
</dbReference>
<evidence type="ECO:0000256" key="1">
    <source>
        <dbReference type="ARBA" id="ARBA00004123"/>
    </source>
</evidence>
<comment type="subcellular location">
    <subcellularLocation>
        <location evidence="2">Cytoplasm</location>
    </subcellularLocation>
    <subcellularLocation>
        <location evidence="1">Nucleus</location>
    </subcellularLocation>
</comment>
<comment type="catalytic activity">
    <reaction evidence="11">
        <text>N-terminal L-seryl-[histone H4] + acetyl-CoA = N-terminal N(alpha)-acetyl-L-seryl-[histone H4] + CoA + H(+)</text>
        <dbReference type="Rhea" id="RHEA:50596"/>
        <dbReference type="Rhea" id="RHEA-COMP:12740"/>
        <dbReference type="Rhea" id="RHEA-COMP:12743"/>
        <dbReference type="ChEBI" id="CHEBI:15378"/>
        <dbReference type="ChEBI" id="CHEBI:57287"/>
        <dbReference type="ChEBI" id="CHEBI:57288"/>
        <dbReference type="ChEBI" id="CHEBI:64738"/>
        <dbReference type="ChEBI" id="CHEBI:83690"/>
        <dbReference type="EC" id="2.3.1.257"/>
    </reaction>
</comment>
<evidence type="ECO:0000259" key="12">
    <source>
        <dbReference type="PROSITE" id="PS51186"/>
    </source>
</evidence>
<dbReference type="GO" id="GO:0010485">
    <property type="term" value="F:histone H4 acetyltransferase activity"/>
    <property type="evidence" value="ECO:0007669"/>
    <property type="project" value="InterPro"/>
</dbReference>